<name>A0A1R3KZP3_9ROSI</name>
<organism evidence="2 3">
    <name type="scientific">Corchorus olitorius</name>
    <dbReference type="NCBI Taxonomy" id="93759"/>
    <lineage>
        <taxon>Eukaryota</taxon>
        <taxon>Viridiplantae</taxon>
        <taxon>Streptophyta</taxon>
        <taxon>Embryophyta</taxon>
        <taxon>Tracheophyta</taxon>
        <taxon>Spermatophyta</taxon>
        <taxon>Magnoliopsida</taxon>
        <taxon>eudicotyledons</taxon>
        <taxon>Gunneridae</taxon>
        <taxon>Pentapetalae</taxon>
        <taxon>rosids</taxon>
        <taxon>malvids</taxon>
        <taxon>Malvales</taxon>
        <taxon>Malvaceae</taxon>
        <taxon>Grewioideae</taxon>
        <taxon>Apeibeae</taxon>
        <taxon>Corchorus</taxon>
    </lineage>
</organism>
<reference evidence="2" key="2">
    <citation type="submission" date="2013-09" db="EMBL/GenBank/DDBJ databases">
        <authorList>
            <person name="Alam M."/>
            <person name="Haque M.S."/>
            <person name="Islam M.S."/>
            <person name="Emdad E.M."/>
            <person name="Islam M.M."/>
            <person name="Ahmed B."/>
            <person name="Halim A."/>
            <person name="Hossen Q.M.M."/>
            <person name="Hossain M.Z."/>
            <person name="Ahmed R."/>
            <person name="Khan M.M."/>
            <person name="Islam R."/>
            <person name="Rashid M.M."/>
            <person name="Khan S.A."/>
            <person name="Rahman M.S."/>
            <person name="Alam M."/>
            <person name="Yahiya A.S."/>
            <person name="Khan M.S."/>
            <person name="Azam M.S."/>
            <person name="Haque T."/>
            <person name="Lashkar M.Z.H."/>
            <person name="Akhand A.I."/>
            <person name="Morshed G."/>
            <person name="Roy S."/>
            <person name="Uddin K.S."/>
            <person name="Rabeya T."/>
            <person name="Hossain A.S."/>
            <person name="Chowdhury A."/>
            <person name="Snigdha A.R."/>
            <person name="Mortoza M.S."/>
            <person name="Matin S.A."/>
            <person name="Hoque S.M.E."/>
            <person name="Islam M.K."/>
            <person name="Roy D.K."/>
            <person name="Haider R."/>
            <person name="Moosa M.M."/>
            <person name="Elias S.M."/>
            <person name="Hasan A.M."/>
            <person name="Jahan S."/>
            <person name="Shafiuddin M."/>
            <person name="Mahmood N."/>
            <person name="Shommy N.S."/>
        </authorList>
    </citation>
    <scope>NUCLEOTIDE SEQUENCE</scope>
    <source>
        <tissue evidence="2">Whole seedlings</tissue>
    </source>
</reference>
<dbReference type="EMBL" id="AWUE01011169">
    <property type="protein sequence ID" value="OMP10881.1"/>
    <property type="molecule type" value="Genomic_DNA"/>
</dbReference>
<sequence length="62" mass="7040">MTLEKLLPDQLLEQVIPRGPLELPYLSSTGGELRTNLCVMAEQISYVTEISNRFAYPTELQE</sequence>
<reference evidence="2" key="3">
    <citation type="journal article" date="2017" name="Nat. Plants">
        <title>Comparative genomics of two jute species and insight into fibre biogenesis.</title>
        <authorList>
            <person name="Islam M.S."/>
            <person name="Saito J.A."/>
            <person name="Emdad E.M."/>
            <person name="Ahmed B."/>
            <person name="Islam M.M."/>
            <person name="Halim A."/>
            <person name="Hossen Q.M."/>
            <person name="Hossain M.Z."/>
            <person name="Ahmed R."/>
            <person name="Hossain M.S."/>
            <person name="Kabir S.M."/>
            <person name="Khan M.S."/>
            <person name="Khan M.M."/>
            <person name="Hasan R."/>
            <person name="Aktar N."/>
            <person name="Honi U."/>
            <person name="Islam R."/>
            <person name="Rashid M.M."/>
            <person name="Wan X."/>
            <person name="Hou S."/>
            <person name="Haque T."/>
            <person name="Azam M.S."/>
            <person name="Moosa M.M."/>
            <person name="Elias S.M."/>
            <person name="Hasan A.M."/>
            <person name="Mahmood N."/>
            <person name="Shafiuddin M."/>
            <person name="Shahid S."/>
            <person name="Shommu N.S."/>
            <person name="Jahan S."/>
            <person name="Roy S."/>
            <person name="Chowdhury A."/>
            <person name="Akhand A.I."/>
            <person name="Nisho G.M."/>
            <person name="Uddin K.S."/>
            <person name="Rabeya T."/>
            <person name="Hoque S.M."/>
            <person name="Snigdha A.R."/>
            <person name="Mortoza S."/>
            <person name="Matin S.A."/>
            <person name="Islam M.K."/>
            <person name="Lashkar M.Z."/>
            <person name="Zaman M."/>
            <person name="Yuryev A."/>
            <person name="Uddin M.K."/>
            <person name="Rahman M.S."/>
            <person name="Haque M.S."/>
            <person name="Alam M.M."/>
            <person name="Khan H."/>
            <person name="Alam M."/>
        </authorList>
    </citation>
    <scope>NUCLEOTIDE SEQUENCE</scope>
    <source>
        <tissue evidence="2">Whole seedlings</tissue>
    </source>
</reference>
<evidence type="ECO:0000313" key="1">
    <source>
        <dbReference type="EMBL" id="OMP10881.1"/>
    </source>
</evidence>
<dbReference type="AlphaFoldDB" id="A0A1R3KZP3"/>
<gene>
    <name evidence="2" type="ORF">COLO4_03022</name>
    <name evidence="1" type="ORF">COLO4_04198</name>
</gene>
<comment type="caution">
    <text evidence="2">The sequence shown here is derived from an EMBL/GenBank/DDBJ whole genome shotgun (WGS) entry which is preliminary data.</text>
</comment>
<dbReference type="EMBL" id="AWUE01008882">
    <property type="protein sequence ID" value="OMP12562.1"/>
    <property type="molecule type" value="Genomic_DNA"/>
</dbReference>
<keyword evidence="3" id="KW-1185">Reference proteome</keyword>
<dbReference type="Proteomes" id="UP000187203">
    <property type="component" value="Unassembled WGS sequence"/>
</dbReference>
<reference evidence="3" key="1">
    <citation type="submission" date="2013-09" db="EMBL/GenBank/DDBJ databases">
        <title>Corchorus olitorius genome sequencing.</title>
        <authorList>
            <person name="Alam M."/>
            <person name="Haque M.S."/>
            <person name="Islam M.S."/>
            <person name="Emdad E.M."/>
            <person name="Islam M.M."/>
            <person name="Ahmed B."/>
            <person name="Halim A."/>
            <person name="Hossen Q.M.M."/>
            <person name="Hossain M.Z."/>
            <person name="Ahmed R."/>
            <person name="Khan M.M."/>
            <person name="Islam R."/>
            <person name="Rashid M.M."/>
            <person name="Khan S.A."/>
            <person name="Rahman M.S."/>
            <person name="Alam M."/>
            <person name="Yahiya A.S."/>
            <person name="Khan M.S."/>
            <person name="Azam M.S."/>
            <person name="Haque T."/>
            <person name="Lashkar M.Z.H."/>
            <person name="Akhand A.I."/>
            <person name="Morshed G."/>
            <person name="Roy S."/>
            <person name="Uddin K.S."/>
            <person name="Rabeya T."/>
            <person name="Hossain A.S."/>
            <person name="Chowdhury A."/>
            <person name="Snigdha A.R."/>
            <person name="Mortoza M.S."/>
            <person name="Matin S.A."/>
            <person name="Hoque S.M.E."/>
            <person name="Islam M.K."/>
            <person name="Roy D.K."/>
            <person name="Haider R."/>
            <person name="Moosa M.M."/>
            <person name="Elias S.M."/>
            <person name="Hasan A.M."/>
            <person name="Jahan S."/>
            <person name="Shafiuddin M."/>
            <person name="Mahmood N."/>
            <person name="Shommy N.S."/>
        </authorList>
    </citation>
    <scope>NUCLEOTIDE SEQUENCE [LARGE SCALE GENOMIC DNA]</scope>
    <source>
        <strain evidence="3">cv. O-4</strain>
    </source>
</reference>
<proteinExistence type="predicted"/>
<evidence type="ECO:0000313" key="2">
    <source>
        <dbReference type="EMBL" id="OMP12562.1"/>
    </source>
</evidence>
<accession>A0A1R3KZP3</accession>
<evidence type="ECO:0000313" key="3">
    <source>
        <dbReference type="Proteomes" id="UP000187203"/>
    </source>
</evidence>
<protein>
    <submittedName>
        <fullName evidence="2">Uncharacterized protein</fullName>
    </submittedName>
</protein>